<feature type="compositionally biased region" description="Acidic residues" evidence="1">
    <location>
        <begin position="100"/>
        <end position="119"/>
    </location>
</feature>
<comment type="caution">
    <text evidence="2">The sequence shown here is derived from an EMBL/GenBank/DDBJ whole genome shotgun (WGS) entry which is preliminary data.</text>
</comment>
<sequence length="217" mass="23492">MTDQNPAAPFPAIGAVLARYDRDTLAAFITVAIDLLDAADGDADVELNGDEADDPGDLCDSAWPEWHTRGKSKEAFISASRQCFLGADGRTVRADLHEDTEIDDPPEDDDPAEDGDEDRCDAGEDGVFSGSALPLTYSRKLGGPGDEEDAEGWQTTSNVPMPTVYTLDYDIFRDQRMVVGVSNLLTSFRTNGQEVRSADTGRVHRSTGHDRKPGMPV</sequence>
<dbReference type="Proteomes" id="UP000221538">
    <property type="component" value="Unassembled WGS sequence"/>
</dbReference>
<feature type="compositionally biased region" description="Basic and acidic residues" evidence="1">
    <location>
        <begin position="196"/>
        <end position="217"/>
    </location>
</feature>
<reference evidence="2 3" key="1">
    <citation type="journal article" date="2013" name="Biodegradation">
        <title>Occurrence of 4-tert-butylphenol (4-t-BP) biodegradation in an aquatic sample caused by the presence of Spirodela polyrrhiza and isolation of a 4-t-BP-utilizing bacterium.</title>
        <authorList>
            <person name="Ogata Y."/>
            <person name="Toyama T."/>
            <person name="Yu N."/>
            <person name="Wang X."/>
            <person name="Sei K."/>
            <person name="Ike M."/>
        </authorList>
    </citation>
    <scope>NUCLEOTIDE SEQUENCE [LARGE SCALE GENOMIC DNA]</scope>
    <source>
        <strain evidence="2 3">OMI</strain>
    </source>
</reference>
<name>A0A292ZIQ3_SPHSA</name>
<proteinExistence type="predicted"/>
<feature type="region of interest" description="Disordered" evidence="1">
    <location>
        <begin position="195"/>
        <end position="217"/>
    </location>
</feature>
<accession>A0A292ZIQ3</accession>
<protein>
    <submittedName>
        <fullName evidence="2">Uncharacterized protein</fullName>
    </submittedName>
</protein>
<reference evidence="2 3" key="2">
    <citation type="journal article" date="2013" name="Environ. Sci. Technol.">
        <title>The 4-tert-butylphenol-utilizing bacterium Sphingobium fuliginis OMI can degrade bisphenols via phenolic ring hydroxylation and meta-cleavage pathway.</title>
        <authorList>
            <person name="Ogata Y."/>
            <person name="Goda S."/>
            <person name="Toyama T."/>
            <person name="Sei K."/>
            <person name="Ike M."/>
        </authorList>
    </citation>
    <scope>NUCLEOTIDE SEQUENCE [LARGE SCALE GENOMIC DNA]</scope>
    <source>
        <strain evidence="2 3">OMI</strain>
    </source>
</reference>
<organism evidence="2 3">
    <name type="scientific">Sphingobium fuliginis (strain ATCC 27551)</name>
    <dbReference type="NCBI Taxonomy" id="336203"/>
    <lineage>
        <taxon>Bacteria</taxon>
        <taxon>Pseudomonadati</taxon>
        <taxon>Pseudomonadota</taxon>
        <taxon>Alphaproteobacteria</taxon>
        <taxon>Sphingomonadales</taxon>
        <taxon>Sphingomonadaceae</taxon>
        <taxon>Sphingobium</taxon>
    </lineage>
</organism>
<evidence type="ECO:0000256" key="1">
    <source>
        <dbReference type="SAM" id="MobiDB-lite"/>
    </source>
</evidence>
<evidence type="ECO:0000313" key="3">
    <source>
        <dbReference type="Proteomes" id="UP000221538"/>
    </source>
</evidence>
<gene>
    <name evidence="2" type="ORF">SFOMI_3236</name>
</gene>
<evidence type="ECO:0000313" key="2">
    <source>
        <dbReference type="EMBL" id="GAY22675.1"/>
    </source>
</evidence>
<feature type="region of interest" description="Disordered" evidence="1">
    <location>
        <begin position="95"/>
        <end position="158"/>
    </location>
</feature>
<dbReference type="RefSeq" id="WP_099186224.1">
    <property type="nucleotide sequence ID" value="NZ_BEWI01000032.1"/>
</dbReference>
<dbReference type="AlphaFoldDB" id="A0A292ZIQ3"/>
<dbReference type="EMBL" id="BEWI01000032">
    <property type="protein sequence ID" value="GAY22675.1"/>
    <property type="molecule type" value="Genomic_DNA"/>
</dbReference>